<dbReference type="InterPro" id="IPR031165">
    <property type="entry name" value="GNAT_YJDJ"/>
</dbReference>
<evidence type="ECO:0000259" key="1">
    <source>
        <dbReference type="PROSITE" id="PS51729"/>
    </source>
</evidence>
<dbReference type="Gene3D" id="3.40.630.30">
    <property type="match status" value="1"/>
</dbReference>
<evidence type="ECO:0000313" key="2">
    <source>
        <dbReference type="EMBL" id="CAB4687406.1"/>
    </source>
</evidence>
<dbReference type="InterPro" id="IPR016181">
    <property type="entry name" value="Acyl_CoA_acyltransferase"/>
</dbReference>
<organism evidence="2">
    <name type="scientific">freshwater metagenome</name>
    <dbReference type="NCBI Taxonomy" id="449393"/>
    <lineage>
        <taxon>unclassified sequences</taxon>
        <taxon>metagenomes</taxon>
        <taxon>ecological metagenomes</taxon>
    </lineage>
</organism>
<sequence>MSVEVVHEPEQQRYAAYVAAELAGFTEYVVTAEPALITFVHTEVGDAFGGQGVGGAIARAALDDVRARGTHRVVPQCPFIRGWIDKHPDYADLVAEPG</sequence>
<reference evidence="2" key="1">
    <citation type="submission" date="2020-05" db="EMBL/GenBank/DDBJ databases">
        <authorList>
            <person name="Chiriac C."/>
            <person name="Salcher M."/>
            <person name="Ghai R."/>
            <person name="Kavagutti S V."/>
        </authorList>
    </citation>
    <scope>NUCLEOTIDE SEQUENCE</scope>
</reference>
<name>A0A6J6NME8_9ZZZZ</name>
<accession>A0A6J6NME8</accession>
<gene>
    <name evidence="2" type="ORF">UFOPK2579_00187</name>
</gene>
<protein>
    <submittedName>
        <fullName evidence="2">Unannotated protein</fullName>
    </submittedName>
</protein>
<dbReference type="PANTHER" id="PTHR31435:SF10">
    <property type="entry name" value="BSR4717 PROTEIN"/>
    <property type="match status" value="1"/>
</dbReference>
<dbReference type="PROSITE" id="PS51729">
    <property type="entry name" value="GNAT_YJDJ"/>
    <property type="match status" value="1"/>
</dbReference>
<dbReference type="AlphaFoldDB" id="A0A6J6NME8"/>
<dbReference type="EMBL" id="CAEZXR010000011">
    <property type="protein sequence ID" value="CAB4687406.1"/>
    <property type="molecule type" value="Genomic_DNA"/>
</dbReference>
<dbReference type="Pfam" id="PF14542">
    <property type="entry name" value="Acetyltransf_CG"/>
    <property type="match status" value="1"/>
</dbReference>
<dbReference type="PANTHER" id="PTHR31435">
    <property type="entry name" value="PROTEIN NATD1"/>
    <property type="match status" value="1"/>
</dbReference>
<dbReference type="InterPro" id="IPR045057">
    <property type="entry name" value="Gcn5-rel_NAT"/>
</dbReference>
<proteinExistence type="predicted"/>
<feature type="domain" description="N-acetyltransferase" evidence="1">
    <location>
        <begin position="6"/>
        <end position="95"/>
    </location>
</feature>
<dbReference type="SUPFAM" id="SSF55729">
    <property type="entry name" value="Acyl-CoA N-acyltransferases (Nat)"/>
    <property type="match status" value="1"/>
</dbReference>